<dbReference type="OrthoDB" id="147504at2157"/>
<evidence type="ECO:0000259" key="1">
    <source>
        <dbReference type="Pfam" id="PF13649"/>
    </source>
</evidence>
<sequence length="251" mass="27599">MAEGNRFSEELAAFYEATHDHGDIGDESFYLDAAASAAGPVLEGACGTGRLYLELLRNGVDADGFDISPAMLDILREKAASEGLTPTVWEADLRAVDADRSYALALVPYNSMCNLQRVDDQLAALEAFHDVLEAGGRLLFDVYVPRYDVIAESFGEWQAVREVEYEGTTLRGRSRADIADQVSQTYRTEQELLDADGEVVACDEFALSHLPPQQVELLARQSPFDQWSVQGGFDGEPLADGDGIQVWELRK</sequence>
<dbReference type="AlphaFoldDB" id="A0A0M9ANZ9"/>
<keyword evidence="2" id="KW-0489">Methyltransferase</keyword>
<dbReference type="InterPro" id="IPR041698">
    <property type="entry name" value="Methyltransf_25"/>
</dbReference>
<dbReference type="SUPFAM" id="SSF53335">
    <property type="entry name" value="S-adenosyl-L-methionine-dependent methyltransferases"/>
    <property type="match status" value="1"/>
</dbReference>
<dbReference type="InterPro" id="IPR029063">
    <property type="entry name" value="SAM-dependent_MTases_sf"/>
</dbReference>
<name>A0A0M9ANZ9_9EURY</name>
<dbReference type="PATRIC" id="fig|1705389.3.peg.1530"/>
<dbReference type="Proteomes" id="UP000037747">
    <property type="component" value="Unassembled WGS sequence"/>
</dbReference>
<reference evidence="2 3" key="1">
    <citation type="submission" date="2015-08" db="EMBL/GenBank/DDBJ databases">
        <title>Genomes of Isolates from Cabo Rojo, PR.</title>
        <authorList>
            <person name="Sanchez-Nieves R.L."/>
            <person name="Montalvo-Rodriguez R."/>
        </authorList>
    </citation>
    <scope>NUCLEOTIDE SEQUENCE [LARGE SCALE GENOMIC DNA]</scope>
    <source>
        <strain evidence="2 3">5</strain>
    </source>
</reference>
<feature type="domain" description="Methyltransferase" evidence="1">
    <location>
        <begin position="41"/>
        <end position="136"/>
    </location>
</feature>
<dbReference type="GO" id="GO:0008168">
    <property type="term" value="F:methyltransferase activity"/>
    <property type="evidence" value="ECO:0007669"/>
    <property type="project" value="UniProtKB-KW"/>
</dbReference>
<dbReference type="STRING" id="1765655.AMR74_13115"/>
<dbReference type="EMBL" id="LIST01000005">
    <property type="protein sequence ID" value="KOX95927.1"/>
    <property type="molecule type" value="Genomic_DNA"/>
</dbReference>
<dbReference type="GO" id="GO:0032259">
    <property type="term" value="P:methylation"/>
    <property type="evidence" value="ECO:0007669"/>
    <property type="project" value="UniProtKB-KW"/>
</dbReference>
<keyword evidence="2" id="KW-0808">Transferase</keyword>
<evidence type="ECO:0000313" key="2">
    <source>
        <dbReference type="EMBL" id="KOX95927.1"/>
    </source>
</evidence>
<accession>A0A0M9ANZ9</accession>
<gene>
    <name evidence="2" type="ORF">AMR74_13115</name>
</gene>
<comment type="caution">
    <text evidence="2">The sequence shown here is derived from an EMBL/GenBank/DDBJ whole genome shotgun (WGS) entry which is preliminary data.</text>
</comment>
<organism evidence="2 3">
    <name type="scientific">Halorubrum tropicale</name>
    <dbReference type="NCBI Taxonomy" id="1765655"/>
    <lineage>
        <taxon>Archaea</taxon>
        <taxon>Methanobacteriati</taxon>
        <taxon>Methanobacteriota</taxon>
        <taxon>Stenosarchaea group</taxon>
        <taxon>Halobacteria</taxon>
        <taxon>Halobacteriales</taxon>
        <taxon>Haloferacaceae</taxon>
        <taxon>Halorubrum</taxon>
    </lineage>
</organism>
<keyword evidence="3" id="KW-1185">Reference proteome</keyword>
<dbReference type="Pfam" id="PF13649">
    <property type="entry name" value="Methyltransf_25"/>
    <property type="match status" value="1"/>
</dbReference>
<dbReference type="Gene3D" id="3.40.50.150">
    <property type="entry name" value="Vaccinia Virus protein VP39"/>
    <property type="match status" value="1"/>
</dbReference>
<proteinExistence type="predicted"/>
<evidence type="ECO:0000313" key="3">
    <source>
        <dbReference type="Proteomes" id="UP000037747"/>
    </source>
</evidence>
<protein>
    <submittedName>
        <fullName evidence="2">Methyltransferase type 12</fullName>
    </submittedName>
</protein>
<dbReference type="CDD" id="cd02440">
    <property type="entry name" value="AdoMet_MTases"/>
    <property type="match status" value="1"/>
</dbReference>
<dbReference type="RefSeq" id="WP_053772564.1">
    <property type="nucleotide sequence ID" value="NZ_LIST01000005.1"/>
</dbReference>